<dbReference type="KEGG" id="pti:PHATRDRAFT_43377"/>
<dbReference type="InParanoid" id="B7FS19"/>
<evidence type="ECO:0000313" key="5">
    <source>
        <dbReference type="Proteomes" id="UP000000759"/>
    </source>
</evidence>
<dbReference type="HOGENOM" id="CLU_601980_0_0_1"/>
<feature type="compositionally biased region" description="Polar residues" evidence="3">
    <location>
        <begin position="1"/>
        <end position="18"/>
    </location>
</feature>
<gene>
    <name evidence="4" type="ORF">PHATRDRAFT_43377</name>
</gene>
<dbReference type="Proteomes" id="UP000000759">
    <property type="component" value="Chromosome 2"/>
</dbReference>
<dbReference type="PANTHER" id="PTHR11102:SF160">
    <property type="entry name" value="ERAD-ASSOCIATED E3 UBIQUITIN-PROTEIN LIGASE COMPONENT HRD3"/>
    <property type="match status" value="1"/>
</dbReference>
<name>B7FS19_PHATC</name>
<protein>
    <submittedName>
        <fullName evidence="4">Protein with SEL1 motif</fullName>
    </submittedName>
</protein>
<dbReference type="AlphaFoldDB" id="B7FS19"/>
<evidence type="ECO:0000256" key="3">
    <source>
        <dbReference type="SAM" id="MobiDB-lite"/>
    </source>
</evidence>
<dbReference type="Pfam" id="PF08238">
    <property type="entry name" value="Sel1"/>
    <property type="match status" value="3"/>
</dbReference>
<dbReference type="PANTHER" id="PTHR11102">
    <property type="entry name" value="SEL-1-LIKE PROTEIN"/>
    <property type="match status" value="1"/>
</dbReference>
<dbReference type="InterPro" id="IPR050767">
    <property type="entry name" value="Sel1_AlgK"/>
</dbReference>
<dbReference type="Gene3D" id="1.25.40.10">
    <property type="entry name" value="Tetratricopeptide repeat domain"/>
    <property type="match status" value="2"/>
</dbReference>
<dbReference type="EMBL" id="CM000606">
    <property type="protein sequence ID" value="EEC50404.1"/>
    <property type="molecule type" value="Genomic_DNA"/>
</dbReference>
<dbReference type="InterPro" id="IPR011990">
    <property type="entry name" value="TPR-like_helical_dom_sf"/>
</dbReference>
<evidence type="ECO:0000256" key="2">
    <source>
        <dbReference type="SAM" id="Coils"/>
    </source>
</evidence>
<dbReference type="RefSeq" id="XP_002177590.1">
    <property type="nucleotide sequence ID" value="XM_002177554.1"/>
</dbReference>
<dbReference type="InterPro" id="IPR006597">
    <property type="entry name" value="Sel1-like"/>
</dbReference>
<evidence type="ECO:0000313" key="4">
    <source>
        <dbReference type="EMBL" id="EEC50404.1"/>
    </source>
</evidence>
<comment type="similarity">
    <text evidence="1">Belongs to the sel-1 family.</text>
</comment>
<proteinExistence type="inferred from homology"/>
<sequence>MDTFPDQQRTLTAATRNVGSDGPRESYCRLQGPPGGWHVANSTTSESKSTTATSAKDCTKPTGDENDATRYFDEYLLASEKLREARTEQEHTKSQQMYKAWRATSDQKNERASRSQGVAVVRTLVKETHREKETLQRQMVELEERAQSCLEQAAGAGHGPALVILGNQILQNIATEKDLHVDKSRGLIRRAMEQYRTANTAEGWFNLGHLTWTGYPDQTEGDVAENDIVLQADPLTAMESFFQAIEMGDTDAMYFVGVNLLGQDDEAGEGSEKSKKGEMEEGLSWIQKAANHGHGGALYYLAVLDFSGHACLGLPVGTQESFTAKLDQACLADYGEALFLRGSSRLQGEHGYERDASEAFADFLRAVDVDHADAAVSAGAMLHTGNYPGVPRNQSRAFQLYQQAGELGSLDGWRNVVACYATGEGVPQSKATAKYIAETMLKDK</sequence>
<dbReference type="STRING" id="556484.B7FS19"/>
<dbReference type="eggNOG" id="ENOG502SP1K">
    <property type="taxonomic scope" value="Eukaryota"/>
</dbReference>
<keyword evidence="5" id="KW-1185">Reference proteome</keyword>
<dbReference type="GeneID" id="7197120"/>
<evidence type="ECO:0000256" key="1">
    <source>
        <dbReference type="ARBA" id="ARBA00038101"/>
    </source>
</evidence>
<dbReference type="SMART" id="SM00671">
    <property type="entry name" value="SEL1"/>
    <property type="match status" value="1"/>
</dbReference>
<dbReference type="SUPFAM" id="SSF81901">
    <property type="entry name" value="HCP-like"/>
    <property type="match status" value="1"/>
</dbReference>
<feature type="coiled-coil region" evidence="2">
    <location>
        <begin position="125"/>
        <end position="152"/>
    </location>
</feature>
<organism evidence="4 5">
    <name type="scientific">Phaeodactylum tricornutum (strain CCAP 1055/1)</name>
    <dbReference type="NCBI Taxonomy" id="556484"/>
    <lineage>
        <taxon>Eukaryota</taxon>
        <taxon>Sar</taxon>
        <taxon>Stramenopiles</taxon>
        <taxon>Ochrophyta</taxon>
        <taxon>Bacillariophyta</taxon>
        <taxon>Bacillariophyceae</taxon>
        <taxon>Bacillariophycidae</taxon>
        <taxon>Naviculales</taxon>
        <taxon>Phaeodactylaceae</taxon>
        <taxon>Phaeodactylum</taxon>
    </lineage>
</organism>
<reference evidence="5" key="2">
    <citation type="submission" date="2008-08" db="EMBL/GenBank/DDBJ databases">
        <authorList>
            <consortium name="Diatom Consortium"/>
            <person name="Grigoriev I."/>
            <person name="Grimwood J."/>
            <person name="Kuo A."/>
            <person name="Otillar R.P."/>
            <person name="Salamov A."/>
            <person name="Detter J.C."/>
            <person name="Lindquist E."/>
            <person name="Shapiro H."/>
            <person name="Lucas S."/>
            <person name="Glavina del Rio T."/>
            <person name="Pitluck S."/>
            <person name="Rokhsar D."/>
            <person name="Bowler C."/>
        </authorList>
    </citation>
    <scope>GENOME REANNOTATION</scope>
    <source>
        <strain evidence="5">CCAP 1055/1</strain>
    </source>
</reference>
<keyword evidence="2" id="KW-0175">Coiled coil</keyword>
<feature type="region of interest" description="Disordered" evidence="3">
    <location>
        <begin position="1"/>
        <end position="65"/>
    </location>
</feature>
<feature type="compositionally biased region" description="Low complexity" evidence="3">
    <location>
        <begin position="42"/>
        <end position="56"/>
    </location>
</feature>
<dbReference type="OrthoDB" id="202041at2759"/>
<accession>B7FS19</accession>
<dbReference type="PaxDb" id="2850-Phatr43377"/>
<reference evidence="4 5" key="1">
    <citation type="journal article" date="2008" name="Nature">
        <title>The Phaeodactylum genome reveals the evolutionary history of diatom genomes.</title>
        <authorList>
            <person name="Bowler C."/>
            <person name="Allen A.E."/>
            <person name="Badger J.H."/>
            <person name="Grimwood J."/>
            <person name="Jabbari K."/>
            <person name="Kuo A."/>
            <person name="Maheswari U."/>
            <person name="Martens C."/>
            <person name="Maumus F."/>
            <person name="Otillar R.P."/>
            <person name="Rayko E."/>
            <person name="Salamov A."/>
            <person name="Vandepoele K."/>
            <person name="Beszteri B."/>
            <person name="Gruber A."/>
            <person name="Heijde M."/>
            <person name="Katinka M."/>
            <person name="Mock T."/>
            <person name="Valentin K."/>
            <person name="Verret F."/>
            <person name="Berges J.A."/>
            <person name="Brownlee C."/>
            <person name="Cadoret J.P."/>
            <person name="Chiovitti A."/>
            <person name="Choi C.J."/>
            <person name="Coesel S."/>
            <person name="De Martino A."/>
            <person name="Detter J.C."/>
            <person name="Durkin C."/>
            <person name="Falciatore A."/>
            <person name="Fournet J."/>
            <person name="Haruta M."/>
            <person name="Huysman M.J."/>
            <person name="Jenkins B.D."/>
            <person name="Jiroutova K."/>
            <person name="Jorgensen R.E."/>
            <person name="Joubert Y."/>
            <person name="Kaplan A."/>
            <person name="Kroger N."/>
            <person name="Kroth P.G."/>
            <person name="La Roche J."/>
            <person name="Lindquist E."/>
            <person name="Lommer M."/>
            <person name="Martin-Jezequel V."/>
            <person name="Lopez P.J."/>
            <person name="Lucas S."/>
            <person name="Mangogna M."/>
            <person name="McGinnis K."/>
            <person name="Medlin L.K."/>
            <person name="Montsant A."/>
            <person name="Oudot-Le Secq M.P."/>
            <person name="Napoli C."/>
            <person name="Obornik M."/>
            <person name="Parker M.S."/>
            <person name="Petit J.L."/>
            <person name="Porcel B.M."/>
            <person name="Poulsen N."/>
            <person name="Robison M."/>
            <person name="Rychlewski L."/>
            <person name="Rynearson T.A."/>
            <person name="Schmutz J."/>
            <person name="Shapiro H."/>
            <person name="Siaut M."/>
            <person name="Stanley M."/>
            <person name="Sussman M.R."/>
            <person name="Taylor A.R."/>
            <person name="Vardi A."/>
            <person name="von Dassow P."/>
            <person name="Vyverman W."/>
            <person name="Willis A."/>
            <person name="Wyrwicz L.S."/>
            <person name="Rokhsar D.S."/>
            <person name="Weissenbach J."/>
            <person name="Armbrust E.V."/>
            <person name="Green B.R."/>
            <person name="Van de Peer Y."/>
            <person name="Grigoriev I.V."/>
        </authorList>
    </citation>
    <scope>NUCLEOTIDE SEQUENCE [LARGE SCALE GENOMIC DNA]</scope>
    <source>
        <strain evidence="4 5">CCAP 1055/1</strain>
    </source>
</reference>